<evidence type="ECO:0000313" key="3">
    <source>
        <dbReference type="Proteomes" id="UP001154322"/>
    </source>
</evidence>
<evidence type="ECO:0000256" key="1">
    <source>
        <dbReference type="SAM" id="Phobius"/>
    </source>
</evidence>
<feature type="transmembrane region" description="Helical" evidence="1">
    <location>
        <begin position="20"/>
        <end position="44"/>
    </location>
</feature>
<accession>A0ABM9G932</accession>
<keyword evidence="1" id="KW-1133">Transmembrane helix</keyword>
<protein>
    <submittedName>
        <fullName evidence="2">Uncharacterized protein</fullName>
    </submittedName>
</protein>
<keyword evidence="3" id="KW-1185">Reference proteome</keyword>
<comment type="caution">
    <text evidence="2">The sequence shown here is derived from an EMBL/GenBank/DDBJ whole genome shotgun (WGS) entry which is preliminary data.</text>
</comment>
<proteinExistence type="predicted"/>
<dbReference type="EMBL" id="CALYLO010000011">
    <property type="protein sequence ID" value="CAH8248508.1"/>
    <property type="molecule type" value="Genomic_DNA"/>
</dbReference>
<dbReference type="RefSeq" id="WP_213430568.1">
    <property type="nucleotide sequence ID" value="NZ_AP031290.1"/>
</dbReference>
<gene>
    <name evidence="2" type="ORF">WJ0W_007176</name>
</gene>
<keyword evidence="1" id="KW-0472">Membrane</keyword>
<name>A0ABM9G932_9BACL</name>
<organism evidence="2 3">
    <name type="scientific">Paenibacillus melissococcoides</name>
    <dbReference type="NCBI Taxonomy" id="2912268"/>
    <lineage>
        <taxon>Bacteria</taxon>
        <taxon>Bacillati</taxon>
        <taxon>Bacillota</taxon>
        <taxon>Bacilli</taxon>
        <taxon>Bacillales</taxon>
        <taxon>Paenibacillaceae</taxon>
        <taxon>Paenibacillus</taxon>
    </lineage>
</organism>
<reference evidence="2" key="1">
    <citation type="submission" date="2022-06" db="EMBL/GenBank/DDBJ databases">
        <authorList>
            <person name="Dietemann V."/>
            <person name="Ory F."/>
            <person name="Dainat B."/>
            <person name="Oberhansli S."/>
        </authorList>
    </citation>
    <scope>NUCLEOTIDE SEQUENCE</scope>
    <source>
        <strain evidence="2">Ena-SAMPLE-TAB-26-04-2022-14:26:32:270-5432</strain>
    </source>
</reference>
<sequence>MDLAKLIDMSYFWWAFNKVVAFAIVFLIIFIAIQAAGWLLETLISAFRNMRKG</sequence>
<evidence type="ECO:0000313" key="2">
    <source>
        <dbReference type="EMBL" id="CAH8248508.1"/>
    </source>
</evidence>
<keyword evidence="1" id="KW-0812">Transmembrane</keyword>
<dbReference type="Proteomes" id="UP001154322">
    <property type="component" value="Unassembled WGS sequence"/>
</dbReference>